<keyword evidence="4" id="KW-1185">Reference proteome</keyword>
<dbReference type="EMBL" id="JACIDO010000003">
    <property type="protein sequence ID" value="MBB3935645.1"/>
    <property type="molecule type" value="Genomic_DNA"/>
</dbReference>
<feature type="transmembrane region" description="Helical" evidence="1">
    <location>
        <begin position="54"/>
        <end position="73"/>
    </location>
</feature>
<protein>
    <submittedName>
        <fullName evidence="3">Fatty acid desaturase</fullName>
    </submittedName>
</protein>
<reference evidence="3 4" key="1">
    <citation type="submission" date="2020-08" db="EMBL/GenBank/DDBJ databases">
        <title>Genomic Encyclopedia of Type Strains, Phase IV (KMG-IV): sequencing the most valuable type-strain genomes for metagenomic binning, comparative biology and taxonomic classification.</title>
        <authorList>
            <person name="Goeker M."/>
        </authorList>
    </citation>
    <scope>NUCLEOTIDE SEQUENCE [LARGE SCALE GENOMIC DNA]</scope>
    <source>
        <strain evidence="3 4">DSM 25024</strain>
    </source>
</reference>
<dbReference type="Pfam" id="PF07835">
    <property type="entry name" value="COX4_pro_2"/>
    <property type="match status" value="1"/>
</dbReference>
<evidence type="ECO:0000313" key="3">
    <source>
        <dbReference type="EMBL" id="MBB3935645.1"/>
    </source>
</evidence>
<organism evidence="3 4">
    <name type="scientific">Aureimonas phyllosphaerae</name>
    <dbReference type="NCBI Taxonomy" id="1166078"/>
    <lineage>
        <taxon>Bacteria</taxon>
        <taxon>Pseudomonadati</taxon>
        <taxon>Pseudomonadota</taxon>
        <taxon>Alphaproteobacteria</taxon>
        <taxon>Hyphomicrobiales</taxon>
        <taxon>Aurantimonadaceae</taxon>
        <taxon>Aureimonas</taxon>
    </lineage>
</organism>
<sequence>MAEDHGYEWKGTTMDYAEHDRTYMGFLGLVKYGSIAIVAILLAMLVGLIMNAGIIMSVLAGGVFFVLASFLLGGSTEVKHDRPDLKTHH</sequence>
<evidence type="ECO:0000313" key="4">
    <source>
        <dbReference type="Proteomes" id="UP000531216"/>
    </source>
</evidence>
<dbReference type="InterPro" id="IPR036596">
    <property type="entry name" value="Cyt-C_aa3_sf"/>
</dbReference>
<dbReference type="OrthoDB" id="9812071at2"/>
<keyword evidence="1" id="KW-0472">Membrane</keyword>
<keyword evidence="1" id="KW-1133">Transmembrane helix</keyword>
<dbReference type="RefSeq" id="WP_090960676.1">
    <property type="nucleotide sequence ID" value="NZ_CP181348.1"/>
</dbReference>
<comment type="caution">
    <text evidence="3">The sequence shown here is derived from an EMBL/GenBank/DDBJ whole genome shotgun (WGS) entry which is preliminary data.</text>
</comment>
<dbReference type="InterPro" id="IPR012422">
    <property type="entry name" value="Cyt_c_oxidase_su4_bac-aa3"/>
</dbReference>
<evidence type="ECO:0000259" key="2">
    <source>
        <dbReference type="Pfam" id="PF07835"/>
    </source>
</evidence>
<dbReference type="Proteomes" id="UP000531216">
    <property type="component" value="Unassembled WGS sequence"/>
</dbReference>
<evidence type="ECO:0000256" key="1">
    <source>
        <dbReference type="SAM" id="Phobius"/>
    </source>
</evidence>
<accession>A0A7W6BSS0</accession>
<dbReference type="AlphaFoldDB" id="A0A7W6BSS0"/>
<keyword evidence="1" id="KW-0812">Transmembrane</keyword>
<gene>
    <name evidence="3" type="ORF">GGR05_001789</name>
</gene>
<dbReference type="Gene3D" id="1.20.5.160">
    <property type="entry name" value="Bacterial aa3 type cytochrome c oxidase subunit IV"/>
    <property type="match status" value="1"/>
</dbReference>
<feature type="domain" description="Cytochrome c oxidase subunit IV bacterial aa3 type" evidence="2">
    <location>
        <begin position="12"/>
        <end position="46"/>
    </location>
</feature>
<proteinExistence type="predicted"/>
<dbReference type="SUPFAM" id="SSF81469">
    <property type="entry name" value="Bacterial aa3 type cytochrome c oxidase subunit IV"/>
    <property type="match status" value="1"/>
</dbReference>
<name>A0A7W6BSS0_9HYPH</name>
<feature type="transmembrane region" description="Helical" evidence="1">
    <location>
        <begin position="29"/>
        <end position="48"/>
    </location>
</feature>